<gene>
    <name evidence="2" type="ORF">J0M35_20625</name>
</gene>
<feature type="chain" id="PRO_5035148530" evidence="1">
    <location>
        <begin position="36"/>
        <end position="570"/>
    </location>
</feature>
<proteinExistence type="predicted"/>
<name>A0A8J7TN29_9BACT</name>
<dbReference type="PROSITE" id="PS51257">
    <property type="entry name" value="PROKAR_LIPOPROTEIN"/>
    <property type="match status" value="1"/>
</dbReference>
<sequence length="570" mass="61611">MAKIRFSSIRKVRALSLSPLLALACAYLALTTVNAQTIDTKSTTGWLVVGSDGKHYPETISDSLNQDKGGKLLEWRVSRGLKAMALAKAVAITDLKSIDFDIWSKNDTLVAVQIEDQDKARFHAPVVLQGGKWKHVTLSPRDFKINDDSPVKKTAVQPEQLGNILSFIELGGALKAKDANVLRLDNLHLVRGNPAKAVSAPSVITKPVTINANLAIDKPLDIRPGGKLTITAKQLTLRAPVTVDGGTLVINEARLSAEGRMPHDLSINVKNGGQIIMTNAVWLSSQMTSLNLENASSAEFNNVRFSGSGLTVELKPGNKVELKKVENLGEFVISPGARVNAYDSKGLLFWLIFNKENPTKIELPQEPSVKDWLAPTSAKLDMHIRQSSNIMWGLVVDSGAKVHLNKTNLRAVGMLFTKPGNYAVTGIRNNSTAAFPASLVDRHVELSGSSVQSWNFYPSSRTHLSLSKCLFGELIAFGDGEANITDSTCDGSGGYIGAHHSSRVKLTNCQLQCPIVSFEQSQILLQSCLARSAVSASGQSKIKITASNLATSPQKLDQAQIEIVRPVVQK</sequence>
<comment type="caution">
    <text evidence="2">The sequence shown here is derived from an EMBL/GenBank/DDBJ whole genome shotgun (WGS) entry which is preliminary data.</text>
</comment>
<protein>
    <submittedName>
        <fullName evidence="2">Uncharacterized protein</fullName>
    </submittedName>
</protein>
<evidence type="ECO:0000256" key="1">
    <source>
        <dbReference type="SAM" id="SignalP"/>
    </source>
</evidence>
<evidence type="ECO:0000313" key="3">
    <source>
        <dbReference type="Proteomes" id="UP000664277"/>
    </source>
</evidence>
<keyword evidence="1" id="KW-0732">Signal</keyword>
<accession>A0A8J7TN29</accession>
<evidence type="ECO:0000313" key="2">
    <source>
        <dbReference type="EMBL" id="MBN8662785.1"/>
    </source>
</evidence>
<reference evidence="2" key="1">
    <citation type="submission" date="2021-02" db="EMBL/GenBank/DDBJ databases">
        <title>Genome-Resolved Metagenomics of a Microbial Community Performing Photosynthetic Biological Nutrient Removal.</title>
        <authorList>
            <person name="Mcdaniel E.A."/>
        </authorList>
    </citation>
    <scope>NUCLEOTIDE SEQUENCE</scope>
    <source>
        <strain evidence="2">UWPOB_OBS1</strain>
    </source>
</reference>
<dbReference type="EMBL" id="JAFLCK010000054">
    <property type="protein sequence ID" value="MBN8662785.1"/>
    <property type="molecule type" value="Genomic_DNA"/>
</dbReference>
<feature type="signal peptide" evidence="1">
    <location>
        <begin position="1"/>
        <end position="35"/>
    </location>
</feature>
<dbReference type="Proteomes" id="UP000664277">
    <property type="component" value="Unassembled WGS sequence"/>
</dbReference>
<dbReference type="AlphaFoldDB" id="A0A8J7TN29"/>
<organism evidence="2 3">
    <name type="scientific">Candidatus Obscuribacter phosphatis</name>
    <dbReference type="NCBI Taxonomy" id="1906157"/>
    <lineage>
        <taxon>Bacteria</taxon>
        <taxon>Bacillati</taxon>
        <taxon>Candidatus Melainabacteria</taxon>
        <taxon>Candidatus Obscuribacterales</taxon>
        <taxon>Candidatus Obscuribacteraceae</taxon>
        <taxon>Candidatus Obscuribacter</taxon>
    </lineage>
</organism>